<keyword evidence="2" id="KW-1185">Reference proteome</keyword>
<evidence type="ECO:0000313" key="1">
    <source>
        <dbReference type="EMBL" id="OXU31051.1"/>
    </source>
</evidence>
<gene>
    <name evidence="1" type="ORF">TSAR_004752</name>
</gene>
<reference evidence="1 2" key="1">
    <citation type="journal article" date="2017" name="Curr. Biol.">
        <title>The Evolution of Venom by Co-option of Single-Copy Genes.</title>
        <authorList>
            <person name="Martinson E.O."/>
            <person name="Mrinalini"/>
            <person name="Kelkar Y.D."/>
            <person name="Chang C.H."/>
            <person name="Werren J.H."/>
        </authorList>
    </citation>
    <scope>NUCLEOTIDE SEQUENCE [LARGE SCALE GENOMIC DNA]</scope>
    <source>
        <strain evidence="1 2">Alberta</strain>
        <tissue evidence="1">Whole body</tissue>
    </source>
</reference>
<name>A0A232FJZ1_9HYME</name>
<dbReference type="AlphaFoldDB" id="A0A232FJZ1"/>
<organism evidence="1 2">
    <name type="scientific">Trichomalopsis sarcophagae</name>
    <dbReference type="NCBI Taxonomy" id="543379"/>
    <lineage>
        <taxon>Eukaryota</taxon>
        <taxon>Metazoa</taxon>
        <taxon>Ecdysozoa</taxon>
        <taxon>Arthropoda</taxon>
        <taxon>Hexapoda</taxon>
        <taxon>Insecta</taxon>
        <taxon>Pterygota</taxon>
        <taxon>Neoptera</taxon>
        <taxon>Endopterygota</taxon>
        <taxon>Hymenoptera</taxon>
        <taxon>Apocrita</taxon>
        <taxon>Proctotrupomorpha</taxon>
        <taxon>Chalcidoidea</taxon>
        <taxon>Pteromalidae</taxon>
        <taxon>Pteromalinae</taxon>
        <taxon>Trichomalopsis</taxon>
    </lineage>
</organism>
<dbReference type="Proteomes" id="UP000215335">
    <property type="component" value="Unassembled WGS sequence"/>
</dbReference>
<proteinExistence type="predicted"/>
<comment type="caution">
    <text evidence="1">The sequence shown here is derived from an EMBL/GenBank/DDBJ whole genome shotgun (WGS) entry which is preliminary data.</text>
</comment>
<sequence length="182" mass="21104">MRNTEKENSIPSIHPDDVCLENIVTKSRSNESDNSAVDNSIMNFSFSGQKILIIRRTRKIHVFRHKLLQSILITRGLYLEDLTDPLLESDLTSFLHACSNESVIAVISSGNSAQTNNSKNPEKLRHYTSTIPKAQYCYIKFWCYFEFLIVARHQRLFSTYVLVRKKLRVYGSSDMSWLDDDY</sequence>
<accession>A0A232FJZ1</accession>
<dbReference type="EMBL" id="NNAY01000093">
    <property type="protein sequence ID" value="OXU31051.1"/>
    <property type="molecule type" value="Genomic_DNA"/>
</dbReference>
<evidence type="ECO:0000313" key="2">
    <source>
        <dbReference type="Proteomes" id="UP000215335"/>
    </source>
</evidence>
<protein>
    <submittedName>
        <fullName evidence="1">Uncharacterized protein</fullName>
    </submittedName>
</protein>